<keyword evidence="1" id="KW-0479">Metal-binding</keyword>
<dbReference type="GO" id="GO:0003677">
    <property type="term" value="F:DNA binding"/>
    <property type="evidence" value="ECO:0007669"/>
    <property type="project" value="UniProtKB-KW"/>
</dbReference>
<evidence type="ECO:0000256" key="2">
    <source>
        <dbReference type="ARBA" id="ARBA00022833"/>
    </source>
</evidence>
<name>A0A1B8AFX5_FUSPO</name>
<reference evidence="8 9" key="1">
    <citation type="submission" date="2016-06" db="EMBL/GenBank/DDBJ databases">
        <title>Living apart together: crosstalk between the core and supernumerary genomes in a fungal plant pathogen.</title>
        <authorList>
            <person name="Vanheule A."/>
            <person name="Audenaert K."/>
            <person name="Warris S."/>
            <person name="Van De Geest H."/>
            <person name="Schijlen E."/>
            <person name="Hofte M."/>
            <person name="De Saeger S."/>
            <person name="Haesaert G."/>
            <person name="Waalwijk C."/>
            <person name="Van Der Lee T."/>
        </authorList>
    </citation>
    <scope>NUCLEOTIDE SEQUENCE [LARGE SCALE GENOMIC DNA]</scope>
    <source>
        <strain evidence="8 9">2516</strain>
    </source>
</reference>
<evidence type="ECO:0000313" key="8">
    <source>
        <dbReference type="EMBL" id="OBS19334.1"/>
    </source>
</evidence>
<dbReference type="Proteomes" id="UP000091967">
    <property type="component" value="Unassembled WGS sequence"/>
</dbReference>
<feature type="compositionally biased region" description="Polar residues" evidence="7">
    <location>
        <begin position="80"/>
        <end position="97"/>
    </location>
</feature>
<keyword evidence="4" id="KW-0238">DNA-binding</keyword>
<keyword evidence="2" id="KW-0862">Zinc</keyword>
<dbReference type="PANTHER" id="PTHR47659">
    <property type="entry name" value="ZN(II)2CYS6 TRANSCRIPTION FACTOR (EUROFUNG)-RELATED"/>
    <property type="match status" value="1"/>
</dbReference>
<dbReference type="GO" id="GO:0046872">
    <property type="term" value="F:metal ion binding"/>
    <property type="evidence" value="ECO:0007669"/>
    <property type="project" value="UniProtKB-KW"/>
</dbReference>
<proteinExistence type="predicted"/>
<evidence type="ECO:0000256" key="1">
    <source>
        <dbReference type="ARBA" id="ARBA00022723"/>
    </source>
</evidence>
<evidence type="ECO:0000256" key="4">
    <source>
        <dbReference type="ARBA" id="ARBA00023125"/>
    </source>
</evidence>
<keyword evidence="6" id="KW-0539">Nucleus</keyword>
<evidence type="ECO:0000256" key="3">
    <source>
        <dbReference type="ARBA" id="ARBA00023015"/>
    </source>
</evidence>
<evidence type="ECO:0000256" key="6">
    <source>
        <dbReference type="ARBA" id="ARBA00023242"/>
    </source>
</evidence>
<protein>
    <recommendedName>
        <fullName evidence="10">Zn(2)-C6 fungal-type domain-containing protein</fullName>
    </recommendedName>
</protein>
<dbReference type="OMA" id="VENQPMT"/>
<keyword evidence="9" id="KW-1185">Reference proteome</keyword>
<dbReference type="AlphaFoldDB" id="A0A1B8AFX5"/>
<comment type="caution">
    <text evidence="8">The sequence shown here is derived from an EMBL/GenBank/DDBJ whole genome shotgun (WGS) entry which is preliminary data.</text>
</comment>
<gene>
    <name evidence="8" type="ORF">FPOA_11058</name>
</gene>
<organism evidence="8 9">
    <name type="scientific">Fusarium poae</name>
    <dbReference type="NCBI Taxonomy" id="36050"/>
    <lineage>
        <taxon>Eukaryota</taxon>
        <taxon>Fungi</taxon>
        <taxon>Dikarya</taxon>
        <taxon>Ascomycota</taxon>
        <taxon>Pezizomycotina</taxon>
        <taxon>Sordariomycetes</taxon>
        <taxon>Hypocreomycetidae</taxon>
        <taxon>Hypocreales</taxon>
        <taxon>Nectriaceae</taxon>
        <taxon>Fusarium</taxon>
    </lineage>
</organism>
<feature type="region of interest" description="Disordered" evidence="7">
    <location>
        <begin position="546"/>
        <end position="626"/>
    </location>
</feature>
<feature type="compositionally biased region" description="Basic and acidic residues" evidence="7">
    <location>
        <begin position="267"/>
        <end position="280"/>
    </location>
</feature>
<feature type="compositionally biased region" description="Basic and acidic residues" evidence="7">
    <location>
        <begin position="600"/>
        <end position="609"/>
    </location>
</feature>
<evidence type="ECO:0000256" key="7">
    <source>
        <dbReference type="SAM" id="MobiDB-lite"/>
    </source>
</evidence>
<keyword evidence="5" id="KW-0804">Transcription</keyword>
<dbReference type="PANTHER" id="PTHR47659:SF4">
    <property type="entry name" value="ZN(II)2CYS6 TRANSCRIPTION FACTOR (EUROFUNG)"/>
    <property type="match status" value="1"/>
</dbReference>
<dbReference type="InterPro" id="IPR050335">
    <property type="entry name" value="ERT1_acuK_gluconeogen_tf"/>
</dbReference>
<feature type="region of interest" description="Disordered" evidence="7">
    <location>
        <begin position="47"/>
        <end position="124"/>
    </location>
</feature>
<evidence type="ECO:0000313" key="9">
    <source>
        <dbReference type="Proteomes" id="UP000091967"/>
    </source>
</evidence>
<evidence type="ECO:0000256" key="5">
    <source>
        <dbReference type="ARBA" id="ARBA00023163"/>
    </source>
</evidence>
<feature type="region of interest" description="Disordered" evidence="7">
    <location>
        <begin position="263"/>
        <end position="284"/>
    </location>
</feature>
<feature type="compositionally biased region" description="Pro residues" evidence="7">
    <location>
        <begin position="50"/>
        <end position="64"/>
    </location>
</feature>
<evidence type="ECO:0008006" key="10">
    <source>
        <dbReference type="Google" id="ProtNLM"/>
    </source>
</evidence>
<keyword evidence="3" id="KW-0805">Transcription regulation</keyword>
<accession>A0A1B8AFX5</accession>
<sequence>MLTKGPLLETTSVPLGQRRGISDLAQIALDLTWASESAKNNTIARYRAYPSPPMSGSPPLPPRQPQDSGDRMQPPVGYSAPNQPATYWSSLSQQPPTDNRGPPSMQTTLPRLFQQGPPDHSPFPYRRPDDPASRHVSYIQSGAPPMSQQAGYIPPTVPGVSSPYGSSARPSIIETQPMTSPKSQRKTKGHVASACVPCKRAHLRCDGMFSQLFLHPHAIPRHDVSCAWKKAMVFPWCPAQRPCSRCITNGKEDACIDVQHKKRGRPRLRDDRETRYDPSRFPHPQDAAVRRPLSIYPSGAPIGPGENMNQRYSERTHMETSYPPPLPSGPRGADPVAFLNMKMDFAKASPAFMEAVGQAELQGQNLVDVVVLTEREKVASIRSQLIEEQTRKEPNYLPPILGRLDRILQGLGFGPDEIGRFQLDRHEYLTFRASDGQPRQYPIRLGLAKEGTIYFIVMVLSVPVRHAYPLSSSPAAREAAHSYISQPLTPQSVYRTPAPPVTPFDMTRGPFNEVPLVSRPAVGPSTQLPTSANHGIAVGAGAASYAASPGRTEYGPPQSYNVPRSELPPSSAYRPQATFQLPPIRAQPEQSGSRPTGDQKWPHEDRPTRVDIGGLIDKPESPAQPR</sequence>
<dbReference type="EMBL" id="LYXU01000004">
    <property type="protein sequence ID" value="OBS19334.1"/>
    <property type="molecule type" value="Genomic_DNA"/>
</dbReference>